<dbReference type="EMBL" id="VCGU01000008">
    <property type="protein sequence ID" value="TRY71635.1"/>
    <property type="molecule type" value="Genomic_DNA"/>
</dbReference>
<evidence type="ECO:0000313" key="2">
    <source>
        <dbReference type="EMBL" id="TRY71635.1"/>
    </source>
</evidence>
<name>A0A553P1R7_TIGCA</name>
<gene>
    <name evidence="2" type="ORF">TCAL_05297</name>
</gene>
<sequence>FFIVLSALALANGDRIQGRGERQGRQSNNAVNGGVDFSGCQNDPETGLCCVEKEETVTSIQKDPILECTHKNVEKCHYTYVTEFSPAQEEVCEENFEKSCQITFKQQAIEEQVKKCYRPLEKICNGQGPEECRTVYESSCTTKYVEKQAGKFVGDTKCEKLPIEICGAGCVTEEGPEECHDKTITSLLDVPEEVCDLNPQKTCRLQTRLVPSLKPEHECTIIPQEICNLKFTSPQQVEKPLKTKWCLDPSAPTGLCCVEKEETVTSIQKDPILECTHKNVEKCHYTYVTEFSPAQEEVCEENFEKSCQITFKQQAIEEQVKKCYRPLEKICNGQGPEECRTVYESSCTTKYVEKQAGKFVGDTKCEKLPIEICGAGCVTEEGPEECHDKTITSLLDVPEEVCDLNPQKTCRLQTKLVPSLKPEHECTIIPQEICNLKFTSPQQVEKPLKTKWCLDPKETVTSIQKDPILECTHKNVEKCHYTYVTEFSPAQEEVCEENFEKSCQITFKQQAIEEQVKKCYRPLEKICNGQGPEECRTVYESSCTTKYVEKQAGKFVGDTKCEKLPIEICGAGCVTEEGPEECHDKTITSLLDVPEEVCDLNPQKTCRLQTRLVPSLKPEHECTIIPQEICNLKFTSPQQVEKPLKTKWCLDPSAPVPDQTYDEANAGAAPLGRK</sequence>
<organism evidence="2 3">
    <name type="scientific">Tigriopus californicus</name>
    <name type="common">Marine copepod</name>
    <dbReference type="NCBI Taxonomy" id="6832"/>
    <lineage>
        <taxon>Eukaryota</taxon>
        <taxon>Metazoa</taxon>
        <taxon>Ecdysozoa</taxon>
        <taxon>Arthropoda</taxon>
        <taxon>Crustacea</taxon>
        <taxon>Multicrustacea</taxon>
        <taxon>Hexanauplia</taxon>
        <taxon>Copepoda</taxon>
        <taxon>Harpacticoida</taxon>
        <taxon>Harpacticidae</taxon>
        <taxon>Tigriopus</taxon>
    </lineage>
</organism>
<evidence type="ECO:0000256" key="1">
    <source>
        <dbReference type="SAM" id="MobiDB-lite"/>
    </source>
</evidence>
<evidence type="ECO:0000313" key="3">
    <source>
        <dbReference type="Proteomes" id="UP000318571"/>
    </source>
</evidence>
<feature type="non-terminal residue" evidence="2">
    <location>
        <position position="1"/>
    </location>
</feature>
<dbReference type="Proteomes" id="UP000318571">
    <property type="component" value="Chromosome 7"/>
</dbReference>
<dbReference type="AlphaFoldDB" id="A0A553P1R7"/>
<comment type="caution">
    <text evidence="2">The sequence shown here is derived from an EMBL/GenBank/DDBJ whole genome shotgun (WGS) entry which is preliminary data.</text>
</comment>
<protein>
    <submittedName>
        <fullName evidence="2">Uncharacterized protein</fullName>
    </submittedName>
</protein>
<proteinExistence type="predicted"/>
<keyword evidence="3" id="KW-1185">Reference proteome</keyword>
<feature type="region of interest" description="Disordered" evidence="1">
    <location>
        <begin position="652"/>
        <end position="674"/>
    </location>
</feature>
<accession>A0A553P1R7</accession>
<reference evidence="2 3" key="1">
    <citation type="journal article" date="2018" name="Nat. Ecol. Evol.">
        <title>Genomic signatures of mitonuclear coevolution across populations of Tigriopus californicus.</title>
        <authorList>
            <person name="Barreto F.S."/>
            <person name="Watson E.T."/>
            <person name="Lima T.G."/>
            <person name="Willett C.S."/>
            <person name="Edmands S."/>
            <person name="Li W."/>
            <person name="Burton R.S."/>
        </authorList>
    </citation>
    <scope>NUCLEOTIDE SEQUENCE [LARGE SCALE GENOMIC DNA]</scope>
    <source>
        <strain evidence="2 3">San Diego</strain>
    </source>
</reference>